<dbReference type="GeneID" id="54362033"/>
<dbReference type="InterPro" id="IPR019236">
    <property type="entry name" value="APP1_cat"/>
</dbReference>
<dbReference type="AlphaFoldDB" id="A0A6J3MB08"/>
<organism evidence="4">
    <name type="scientific">Dissoconium aciculare CBS 342.82</name>
    <dbReference type="NCBI Taxonomy" id="1314786"/>
    <lineage>
        <taxon>Eukaryota</taxon>
        <taxon>Fungi</taxon>
        <taxon>Dikarya</taxon>
        <taxon>Ascomycota</taxon>
        <taxon>Pezizomycotina</taxon>
        <taxon>Dothideomycetes</taxon>
        <taxon>Dothideomycetidae</taxon>
        <taxon>Mycosphaerellales</taxon>
        <taxon>Dissoconiaceae</taxon>
        <taxon>Dissoconium</taxon>
    </lineage>
</organism>
<dbReference type="PANTHER" id="PTHR28208">
    <property type="entry name" value="PHOSPHATIDATE PHOSPHATASE APP1"/>
    <property type="match status" value="1"/>
</dbReference>
<feature type="domain" description="Phosphatidate phosphatase APP1 catalytic" evidence="2">
    <location>
        <begin position="234"/>
        <end position="310"/>
    </location>
</feature>
<reference evidence="4" key="1">
    <citation type="submission" date="2020-01" db="EMBL/GenBank/DDBJ databases">
        <authorList>
            <consortium name="DOE Joint Genome Institute"/>
            <person name="Haridas S."/>
            <person name="Albert R."/>
            <person name="Binder M."/>
            <person name="Bloem J."/>
            <person name="Labutti K."/>
            <person name="Salamov A."/>
            <person name="Andreopoulos B."/>
            <person name="Baker S.E."/>
            <person name="Barry K."/>
            <person name="Bills G."/>
            <person name="Bluhm B.H."/>
            <person name="Cannon C."/>
            <person name="Castanera R."/>
            <person name="Culley D.E."/>
            <person name="Daum C."/>
            <person name="Ezra D."/>
            <person name="Gonzalez J.B."/>
            <person name="Henrissat B."/>
            <person name="Kuo A."/>
            <person name="Liang C."/>
            <person name="Lipzen A."/>
            <person name="Lutzoni F."/>
            <person name="Magnuson J."/>
            <person name="Mondo S."/>
            <person name="Nolan M."/>
            <person name="Ohm R."/>
            <person name="Pangilinan J."/>
            <person name="Park H.-J."/>
            <person name="Ramirez L."/>
            <person name="Alfaro M."/>
            <person name="Sun H."/>
            <person name="Tritt A."/>
            <person name="Yoshinaga Y."/>
            <person name="Zwiers L.-H."/>
            <person name="Turgeon B.G."/>
            <person name="Goodwin S.B."/>
            <person name="Spatafora J.W."/>
            <person name="Crous P.W."/>
            <person name="Grigoriev I.V."/>
        </authorList>
    </citation>
    <scope>NUCLEOTIDE SEQUENCE</scope>
    <source>
        <strain evidence="4">CBS 342.82</strain>
    </source>
</reference>
<protein>
    <recommendedName>
        <fullName evidence="2">Phosphatidate phosphatase APP1 catalytic domain-containing protein</fullName>
    </recommendedName>
</protein>
<dbReference type="Proteomes" id="UP000504637">
    <property type="component" value="Unplaced"/>
</dbReference>
<gene>
    <name evidence="4" type="ORF">K489DRAFT_377756</name>
</gene>
<proteinExistence type="predicted"/>
<dbReference type="GO" id="GO:0008195">
    <property type="term" value="F:phosphatidate phosphatase activity"/>
    <property type="evidence" value="ECO:0007669"/>
    <property type="project" value="InterPro"/>
</dbReference>
<feature type="region of interest" description="Disordered" evidence="1">
    <location>
        <begin position="483"/>
        <end position="503"/>
    </location>
</feature>
<dbReference type="PANTHER" id="PTHR28208:SF1">
    <property type="entry name" value="FILAMENT ORGANIZATION PROTEIN APP1-LIKE, PUTATIVE (AFU_ORTHOLOGUE AFUA_1G06650)-RELATED"/>
    <property type="match status" value="1"/>
</dbReference>
<evidence type="ECO:0000313" key="3">
    <source>
        <dbReference type="Proteomes" id="UP000504637"/>
    </source>
</evidence>
<dbReference type="GO" id="GO:0030479">
    <property type="term" value="C:actin cortical patch"/>
    <property type="evidence" value="ECO:0007669"/>
    <property type="project" value="TreeGrafter"/>
</dbReference>
<dbReference type="InterPro" id="IPR052935">
    <property type="entry name" value="Mg2+_PAP"/>
</dbReference>
<accession>A0A6J3MB08</accession>
<feature type="domain" description="Phosphatidate phosphatase APP1 catalytic" evidence="2">
    <location>
        <begin position="337"/>
        <end position="417"/>
    </location>
</feature>
<dbReference type="RefSeq" id="XP_033462242.1">
    <property type="nucleotide sequence ID" value="XM_033604233.1"/>
</dbReference>
<reference evidence="4" key="2">
    <citation type="submission" date="2020-04" db="EMBL/GenBank/DDBJ databases">
        <authorList>
            <consortium name="NCBI Genome Project"/>
        </authorList>
    </citation>
    <scope>NUCLEOTIDE SEQUENCE</scope>
    <source>
        <strain evidence="4">CBS 342.82</strain>
    </source>
</reference>
<name>A0A6J3MB08_9PEZI</name>
<keyword evidence="3" id="KW-1185">Reference proteome</keyword>
<reference evidence="4" key="3">
    <citation type="submission" date="2025-08" db="UniProtKB">
        <authorList>
            <consortium name="RefSeq"/>
        </authorList>
    </citation>
    <scope>IDENTIFICATION</scope>
    <source>
        <strain evidence="4">CBS 342.82</strain>
    </source>
</reference>
<dbReference type="OrthoDB" id="414243at2759"/>
<evidence type="ECO:0000313" key="4">
    <source>
        <dbReference type="RefSeq" id="XP_033462242.1"/>
    </source>
</evidence>
<evidence type="ECO:0000259" key="2">
    <source>
        <dbReference type="Pfam" id="PF09949"/>
    </source>
</evidence>
<evidence type="ECO:0000256" key="1">
    <source>
        <dbReference type="SAM" id="MobiDB-lite"/>
    </source>
</evidence>
<dbReference type="Pfam" id="PF09949">
    <property type="entry name" value="APP1_cat"/>
    <property type="match status" value="2"/>
</dbReference>
<sequence length="503" mass="57520">MKSSNEICSSPNSILKDALEHGRRTTIELLHGRSIKKNAPQSADVPRNLSKRMPNLFDRFPMVFPWQRRSLPVDPTKHAVWLLDNTAFPTPRHAGHPTNPERVHDDEQEWQTEFIACYFVKHSGRDQSRIVADIAHKLNVNAGDYASQQRIAARLEPFADTILINRTSRIALPGLQQQSLGPSNKSGISTNILDLHLPPRFMDSRRTRSFTVQNSCQPLYLPPSTTTLAEEHGWMIISDVDDTIKLTLSNSAFGILYHTFLIPSPLPIRGMPALYSHLQNILHDPAFFYLSASPYNLYPFLHRFLYPHMYRRRLSSPRSQQQQHHRRASPDHLRTSLSFPMGTLLLRDASWQNLAGLLTSLTQGIQNYKISRMAELHSRWPHRKVICIGDSSQTDPEAYAEVVKRWPGWVKGVFIRKVPVVDEDGDGLEDEVAEGRNPEWKNSDERFEKAFEGVERNIWKVFEAPDDVGRWVEKLVQHEARVDANGGRDGDDGRVFSVRLDKP</sequence>